<proteinExistence type="predicted"/>
<gene>
    <name evidence="1" type="ORF">C800_02312</name>
</gene>
<organism evidence="1 2">
    <name type="scientific">Phocaeicola vulgatus dnLKV7</name>
    <dbReference type="NCBI Taxonomy" id="1235786"/>
    <lineage>
        <taxon>Bacteria</taxon>
        <taxon>Pseudomonadati</taxon>
        <taxon>Bacteroidota</taxon>
        <taxon>Bacteroidia</taxon>
        <taxon>Bacteroidales</taxon>
        <taxon>Bacteroidaceae</taxon>
        <taxon>Phocaeicola</taxon>
    </lineage>
</organism>
<dbReference type="Gene3D" id="2.60.40.1180">
    <property type="entry name" value="Golgi alpha-mannosidase II"/>
    <property type="match status" value="1"/>
</dbReference>
<dbReference type="InterPro" id="IPR013780">
    <property type="entry name" value="Glyco_hydro_b"/>
</dbReference>
<dbReference type="EMBL" id="ASSN01000015">
    <property type="protein sequence ID" value="EOS03149.1"/>
    <property type="molecule type" value="Genomic_DNA"/>
</dbReference>
<dbReference type="AlphaFoldDB" id="R9HGX8"/>
<dbReference type="PATRIC" id="fig|1235786.3.peg.2417"/>
<name>R9HGX8_PHOVU</name>
<reference evidence="1 2" key="1">
    <citation type="submission" date="2013-04" db="EMBL/GenBank/DDBJ databases">
        <title>The Genome Sequence of Bacteroides vulgatus dnLKV7.</title>
        <authorList>
            <consortium name="The Broad Institute Genomics Platform"/>
            <consortium name="The Broad Institute Genome Sequencing Center for Infectious Disease"/>
            <person name="Earl A."/>
            <person name="Xavier R."/>
            <person name="Kuhn K."/>
            <person name="Stappenbeck T."/>
            <person name="Walker B."/>
            <person name="Young S."/>
            <person name="Zeng Q."/>
            <person name="Gargeya S."/>
            <person name="Fitzgerald M."/>
            <person name="Haas B."/>
            <person name="Abouelleil A."/>
            <person name="Allen A.W."/>
            <person name="Alvarado L."/>
            <person name="Arachchi H.M."/>
            <person name="Berlin A.M."/>
            <person name="Chapman S.B."/>
            <person name="Gainer-Dewar J."/>
            <person name="Goldberg J."/>
            <person name="Griggs A."/>
            <person name="Gujja S."/>
            <person name="Hansen M."/>
            <person name="Howarth C."/>
            <person name="Imamovic A."/>
            <person name="Ireland A."/>
            <person name="Larimer J."/>
            <person name="McCowan C."/>
            <person name="Murphy C."/>
            <person name="Pearson M."/>
            <person name="Poon T.W."/>
            <person name="Priest M."/>
            <person name="Roberts A."/>
            <person name="Saif S."/>
            <person name="Shea T."/>
            <person name="Sisk P."/>
            <person name="Sykes S."/>
            <person name="Wortman J."/>
            <person name="Nusbaum C."/>
            <person name="Birren B."/>
        </authorList>
    </citation>
    <scope>NUCLEOTIDE SEQUENCE [LARGE SCALE GENOMIC DNA]</scope>
    <source>
        <strain evidence="2">dnLKV7</strain>
    </source>
</reference>
<accession>R9HGX8</accession>
<comment type="caution">
    <text evidence="1">The sequence shown here is derived from an EMBL/GenBank/DDBJ whole genome shotgun (WGS) entry which is preliminary data.</text>
</comment>
<dbReference type="Proteomes" id="UP000014151">
    <property type="component" value="Unassembled WGS sequence"/>
</dbReference>
<protein>
    <submittedName>
        <fullName evidence="1">Alpha-L-fucosidase</fullName>
    </submittedName>
</protein>
<sequence length="93" mass="10616">MNQYGETIYGTRGGDVVPHTWGVSTRKGDRLFIHILDLQDDALYIPLKAKVKKAIQFISKTPLSFKQEKDGIFIKLPQVPDDIDYVIELVIKQ</sequence>
<dbReference type="HOGENOM" id="CLU_159988_0_0_10"/>
<evidence type="ECO:0000313" key="1">
    <source>
        <dbReference type="EMBL" id="EOS03149.1"/>
    </source>
</evidence>
<evidence type="ECO:0000313" key="2">
    <source>
        <dbReference type="Proteomes" id="UP000014151"/>
    </source>
</evidence>